<keyword evidence="5" id="KW-1185">Reference proteome</keyword>
<dbReference type="AlphaFoldDB" id="A0A150L7C6"/>
<dbReference type="RefSeq" id="WP_066230147.1">
    <property type="nucleotide sequence ID" value="NZ_LQYN01000034.1"/>
</dbReference>
<sequence>MKKGKIQLKPRLLSFNVFCILILGTAFYYFQHASGQEVKESNLKYGNNPKQTLDIYTPKNQNGENLPVIIYAHGGGWRGGDKKSVSDKPNFFTENGYAFISINYRLSPEASYREMANDVSTIKWVYDNADNYHFDRTKINLIGHSAGAHLILLVVTNPHYLSNVGLSYKLINSVVDIEGPLDLTDFIKRFGTYKKVFGNDQKVWEKASPITYASNKDLPPTLLIDHGNNGIGKLWGNYYRRFFNDGRFVICCDKYGCNISRRW</sequence>
<proteinExistence type="predicted"/>
<dbReference type="PATRIC" id="fig|46224.3.peg.2501"/>
<name>A0A150L7C6_9BACI</name>
<keyword evidence="2" id="KW-0812">Transmembrane</keyword>
<feature type="domain" description="BD-FAE-like" evidence="3">
    <location>
        <begin position="53"/>
        <end position="228"/>
    </location>
</feature>
<dbReference type="OrthoDB" id="9815425at2"/>
<feature type="transmembrane region" description="Helical" evidence="2">
    <location>
        <begin position="12"/>
        <end position="30"/>
    </location>
</feature>
<gene>
    <name evidence="4" type="ORF">B4102_1266</name>
</gene>
<dbReference type="Pfam" id="PF20434">
    <property type="entry name" value="BD-FAE"/>
    <property type="match status" value="1"/>
</dbReference>
<keyword evidence="1" id="KW-0378">Hydrolase</keyword>
<comment type="caution">
    <text evidence="4">The sequence shown here is derived from an EMBL/GenBank/DDBJ whole genome shotgun (WGS) entry which is preliminary data.</text>
</comment>
<dbReference type="STRING" id="46224.B4102_1266"/>
<protein>
    <recommendedName>
        <fullName evidence="3">BD-FAE-like domain-containing protein</fullName>
    </recommendedName>
</protein>
<keyword evidence="2" id="KW-0472">Membrane</keyword>
<keyword evidence="2" id="KW-1133">Transmembrane helix</keyword>
<evidence type="ECO:0000313" key="5">
    <source>
        <dbReference type="Proteomes" id="UP000075666"/>
    </source>
</evidence>
<dbReference type="GO" id="GO:0016787">
    <property type="term" value="F:hydrolase activity"/>
    <property type="evidence" value="ECO:0007669"/>
    <property type="project" value="UniProtKB-KW"/>
</dbReference>
<dbReference type="InterPro" id="IPR050300">
    <property type="entry name" value="GDXG_lipolytic_enzyme"/>
</dbReference>
<evidence type="ECO:0000256" key="1">
    <source>
        <dbReference type="ARBA" id="ARBA00022801"/>
    </source>
</evidence>
<dbReference type="PANTHER" id="PTHR48081:SF33">
    <property type="entry name" value="KYNURENINE FORMAMIDASE"/>
    <property type="match status" value="1"/>
</dbReference>
<dbReference type="PANTHER" id="PTHR48081">
    <property type="entry name" value="AB HYDROLASE SUPERFAMILY PROTEIN C4A8.06C"/>
    <property type="match status" value="1"/>
</dbReference>
<dbReference type="InterPro" id="IPR029058">
    <property type="entry name" value="AB_hydrolase_fold"/>
</dbReference>
<dbReference type="InterPro" id="IPR049492">
    <property type="entry name" value="BD-FAE-like_dom"/>
</dbReference>
<dbReference type="EMBL" id="LQYN01000034">
    <property type="protein sequence ID" value="KYD08184.1"/>
    <property type="molecule type" value="Genomic_DNA"/>
</dbReference>
<evidence type="ECO:0000259" key="3">
    <source>
        <dbReference type="Pfam" id="PF20434"/>
    </source>
</evidence>
<dbReference type="SUPFAM" id="SSF53474">
    <property type="entry name" value="alpha/beta-Hydrolases"/>
    <property type="match status" value="1"/>
</dbReference>
<evidence type="ECO:0000313" key="4">
    <source>
        <dbReference type="EMBL" id="KYD08184.1"/>
    </source>
</evidence>
<dbReference type="Gene3D" id="3.40.50.1820">
    <property type="entry name" value="alpha/beta hydrolase"/>
    <property type="match status" value="1"/>
</dbReference>
<dbReference type="Proteomes" id="UP000075666">
    <property type="component" value="Unassembled WGS sequence"/>
</dbReference>
<organism evidence="4 5">
    <name type="scientific">Heyndrickxia sporothermodurans</name>
    <dbReference type="NCBI Taxonomy" id="46224"/>
    <lineage>
        <taxon>Bacteria</taxon>
        <taxon>Bacillati</taxon>
        <taxon>Bacillota</taxon>
        <taxon>Bacilli</taxon>
        <taxon>Bacillales</taxon>
        <taxon>Bacillaceae</taxon>
        <taxon>Heyndrickxia</taxon>
    </lineage>
</organism>
<evidence type="ECO:0000256" key="2">
    <source>
        <dbReference type="SAM" id="Phobius"/>
    </source>
</evidence>
<reference evidence="4 5" key="1">
    <citation type="submission" date="2016-01" db="EMBL/GenBank/DDBJ databases">
        <title>Genome Sequences of Twelve Sporeforming Bacillus Species Isolated from Foods.</title>
        <authorList>
            <person name="Berendsen E.M."/>
            <person name="Wells-Bennik M.H."/>
            <person name="Krawcyk A.O."/>
            <person name="De Jong A."/>
            <person name="Holsappel S."/>
            <person name="Eijlander R.T."/>
            <person name="Kuipers O.P."/>
        </authorList>
    </citation>
    <scope>NUCLEOTIDE SEQUENCE [LARGE SCALE GENOMIC DNA]</scope>
    <source>
        <strain evidence="4 5">B4102</strain>
    </source>
</reference>
<accession>A0A150L7C6</accession>